<evidence type="ECO:0000313" key="3">
    <source>
        <dbReference type="EMBL" id="BAW29489.1"/>
    </source>
</evidence>
<dbReference type="EMBL" id="AP017646">
    <property type="protein sequence ID" value="BAW29489.1"/>
    <property type="molecule type" value="Genomic_DNA"/>
</dbReference>
<dbReference type="GO" id="GO:0006313">
    <property type="term" value="P:DNA transposition"/>
    <property type="evidence" value="ECO:0007669"/>
    <property type="project" value="InterPro"/>
</dbReference>
<dbReference type="Proteomes" id="UP000265557">
    <property type="component" value="Chromosome"/>
</dbReference>
<evidence type="ECO:0000313" key="4">
    <source>
        <dbReference type="Proteomes" id="UP000265557"/>
    </source>
</evidence>
<feature type="region of interest" description="Disordered" evidence="1">
    <location>
        <begin position="134"/>
        <end position="157"/>
    </location>
</feature>
<name>A0A3G9CWW4_METTE</name>
<dbReference type="Pfam" id="PF01797">
    <property type="entry name" value="Y1_Tnp"/>
    <property type="match status" value="1"/>
</dbReference>
<evidence type="ECO:0000259" key="2">
    <source>
        <dbReference type="SMART" id="SM01321"/>
    </source>
</evidence>
<dbReference type="Gene3D" id="3.30.70.1290">
    <property type="entry name" value="Transposase IS200-like"/>
    <property type="match status" value="1"/>
</dbReference>
<dbReference type="PANTHER" id="PTHR33360">
    <property type="entry name" value="TRANSPOSASE FOR INSERTION SEQUENCE ELEMENT IS200"/>
    <property type="match status" value="1"/>
</dbReference>
<dbReference type="GeneID" id="41601921"/>
<reference evidence="3 4" key="1">
    <citation type="submission" date="2016-09" db="EMBL/GenBank/DDBJ databases">
        <title>Complete Genome Sequence of Methanosarcina thermophila MT-1.</title>
        <authorList>
            <person name="Kouzuma A."/>
        </authorList>
    </citation>
    <scope>NUCLEOTIDE SEQUENCE [LARGE SCALE GENOMIC DNA]</scope>
    <source>
        <strain evidence="3 4">MT-1</strain>
    </source>
</reference>
<dbReference type="AlphaFoldDB" id="A0A3G9CWW4"/>
<protein>
    <submittedName>
        <fullName evidence="3">Transposase</fullName>
    </submittedName>
</protein>
<feature type="domain" description="Transposase IS200-like" evidence="2">
    <location>
        <begin position="10"/>
        <end position="133"/>
    </location>
</feature>
<gene>
    <name evidence="3" type="ORF">MESMT1_1559</name>
</gene>
<dbReference type="InterPro" id="IPR002686">
    <property type="entry name" value="Transposase_17"/>
</dbReference>
<dbReference type="GO" id="GO:0003677">
    <property type="term" value="F:DNA binding"/>
    <property type="evidence" value="ECO:0007669"/>
    <property type="project" value="InterPro"/>
</dbReference>
<dbReference type="SUPFAM" id="SSF143422">
    <property type="entry name" value="Transposase IS200-like"/>
    <property type="match status" value="1"/>
</dbReference>
<dbReference type="InterPro" id="IPR036515">
    <property type="entry name" value="Transposase_17_sf"/>
</dbReference>
<proteinExistence type="predicted"/>
<dbReference type="RefSeq" id="WP_048166121.1">
    <property type="nucleotide sequence ID" value="NZ_FPAO01000016.1"/>
</dbReference>
<dbReference type="PANTHER" id="PTHR33360:SF2">
    <property type="entry name" value="TRANSPOSASE FOR INSERTION SEQUENCE ELEMENT IS200"/>
    <property type="match status" value="1"/>
</dbReference>
<dbReference type="SMART" id="SM01321">
    <property type="entry name" value="Y1_Tnp"/>
    <property type="match status" value="1"/>
</dbReference>
<dbReference type="GO" id="GO:0004803">
    <property type="term" value="F:transposase activity"/>
    <property type="evidence" value="ECO:0007669"/>
    <property type="project" value="InterPro"/>
</dbReference>
<dbReference type="NCBIfam" id="NF033573">
    <property type="entry name" value="transpos_IS200"/>
    <property type="match status" value="1"/>
</dbReference>
<sequence length="157" mass="18681">MELRSFSHGYGQITYHIVLVPNYRYSRYSIFYNKRIKKDCELILSNICAKNGYKIYAMEVVDNHVHLFLEFHPNNSLSEVIQYLKGGNSYRLFKLHPELKKRYWGGSLWSNGKFYRSVGNVTADTIKHYIKESQGKPSEESRLHRFMKSEQKRLDDF</sequence>
<organism evidence="3 4">
    <name type="scientific">Methanosarcina thermophila</name>
    <dbReference type="NCBI Taxonomy" id="2210"/>
    <lineage>
        <taxon>Archaea</taxon>
        <taxon>Methanobacteriati</taxon>
        <taxon>Methanobacteriota</taxon>
        <taxon>Stenosarchaea group</taxon>
        <taxon>Methanomicrobia</taxon>
        <taxon>Methanosarcinales</taxon>
        <taxon>Methanosarcinaceae</taxon>
        <taxon>Methanosarcina</taxon>
    </lineage>
</organism>
<accession>A0A3G9CWW4</accession>
<evidence type="ECO:0000256" key="1">
    <source>
        <dbReference type="SAM" id="MobiDB-lite"/>
    </source>
</evidence>